<reference evidence="3" key="1">
    <citation type="journal article" date="2019" name="Int. J. Syst. Evol. Microbiol.">
        <title>The Global Catalogue of Microorganisms (GCM) 10K type strain sequencing project: providing services to taxonomists for standard genome sequencing and annotation.</title>
        <authorList>
            <consortium name="The Broad Institute Genomics Platform"/>
            <consortium name="The Broad Institute Genome Sequencing Center for Infectious Disease"/>
            <person name="Wu L."/>
            <person name="Ma J."/>
        </authorList>
    </citation>
    <scope>NUCLEOTIDE SEQUENCE [LARGE SCALE GENOMIC DNA]</scope>
    <source>
        <strain evidence="3">JCM 4147</strain>
    </source>
</reference>
<comment type="caution">
    <text evidence="2">The sequence shown here is derived from an EMBL/GenBank/DDBJ whole genome shotgun (WGS) entry which is preliminary data.</text>
</comment>
<keyword evidence="3" id="KW-1185">Reference proteome</keyword>
<evidence type="ECO:0000313" key="3">
    <source>
        <dbReference type="Proteomes" id="UP001596200"/>
    </source>
</evidence>
<feature type="compositionally biased region" description="Low complexity" evidence="1">
    <location>
        <begin position="97"/>
        <end position="110"/>
    </location>
</feature>
<feature type="region of interest" description="Disordered" evidence="1">
    <location>
        <begin position="97"/>
        <end position="125"/>
    </location>
</feature>
<organism evidence="2 3">
    <name type="scientific">Streptomyces pulveraceus</name>
    <dbReference type="NCBI Taxonomy" id="68258"/>
    <lineage>
        <taxon>Bacteria</taxon>
        <taxon>Bacillati</taxon>
        <taxon>Actinomycetota</taxon>
        <taxon>Actinomycetes</taxon>
        <taxon>Kitasatosporales</taxon>
        <taxon>Streptomycetaceae</taxon>
        <taxon>Streptomyces</taxon>
    </lineage>
</organism>
<proteinExistence type="predicted"/>
<sequence length="125" mass="12682">MPSAFASVPKETAPSATGAFDVFQWIGASPRTTVLAVVLQQRLKDEPPVGADSPGQVEPGGTVARGPAEAFGAPFRWAVVFTALALLPAFFLPGPRPAADNSAGGASDAPPARGSETAILNRLTG</sequence>
<dbReference type="RefSeq" id="WP_344511582.1">
    <property type="nucleotide sequence ID" value="NZ_BAAATU010000022.1"/>
</dbReference>
<accession>A0ABW1GWP8</accession>
<gene>
    <name evidence="2" type="ORF">ACFP1B_31895</name>
</gene>
<dbReference type="Proteomes" id="UP001596200">
    <property type="component" value="Unassembled WGS sequence"/>
</dbReference>
<name>A0ABW1GWP8_9ACTN</name>
<evidence type="ECO:0000313" key="2">
    <source>
        <dbReference type="EMBL" id="MFC5917997.1"/>
    </source>
</evidence>
<protein>
    <submittedName>
        <fullName evidence="2">Uncharacterized protein</fullName>
    </submittedName>
</protein>
<dbReference type="EMBL" id="JBHSPU010000031">
    <property type="protein sequence ID" value="MFC5917997.1"/>
    <property type="molecule type" value="Genomic_DNA"/>
</dbReference>
<evidence type="ECO:0000256" key="1">
    <source>
        <dbReference type="SAM" id="MobiDB-lite"/>
    </source>
</evidence>